<sequence length="150" mass="16546">MWSLVSNMLPLYVRIYVGLSTSSPHRSIPTNLSSILRDLDLIELMIVFNGFQELEARCSIPASGHLCIDSSGKKKQKPTTSPAEAEISISRLDNCVGLITKAEKHPDADSLYVEDIDAGEGQTRTVVSGLVKYIPQEKKCRTGNNMYFAI</sequence>
<keyword evidence="6" id="KW-1185">Reference proteome</keyword>
<dbReference type="PANTHER" id="PTHR11586">
    <property type="entry name" value="TRNA-AMINOACYLATION COFACTOR ARC1 FAMILY MEMBER"/>
    <property type="match status" value="1"/>
</dbReference>
<dbReference type="InterPro" id="IPR051270">
    <property type="entry name" value="Tyrosine-tRNA_ligase_regulator"/>
</dbReference>
<evidence type="ECO:0000256" key="2">
    <source>
        <dbReference type="ARBA" id="ARBA00022884"/>
    </source>
</evidence>
<organism evidence="5 6">
    <name type="scientific">Malus baccata</name>
    <name type="common">Siberian crab apple</name>
    <name type="synonym">Pyrus baccata</name>
    <dbReference type="NCBI Taxonomy" id="106549"/>
    <lineage>
        <taxon>Eukaryota</taxon>
        <taxon>Viridiplantae</taxon>
        <taxon>Streptophyta</taxon>
        <taxon>Embryophyta</taxon>
        <taxon>Tracheophyta</taxon>
        <taxon>Spermatophyta</taxon>
        <taxon>Magnoliopsida</taxon>
        <taxon>eudicotyledons</taxon>
        <taxon>Gunneridae</taxon>
        <taxon>Pentapetalae</taxon>
        <taxon>rosids</taxon>
        <taxon>fabids</taxon>
        <taxon>Rosales</taxon>
        <taxon>Rosaceae</taxon>
        <taxon>Amygdaloideae</taxon>
        <taxon>Maleae</taxon>
        <taxon>Malus</taxon>
    </lineage>
</organism>
<protein>
    <recommendedName>
        <fullName evidence="4">tRNA-binding domain-containing protein</fullName>
    </recommendedName>
</protein>
<dbReference type="InterPro" id="IPR012340">
    <property type="entry name" value="NA-bd_OB-fold"/>
</dbReference>
<gene>
    <name evidence="5" type="ORF">C1H46_035276</name>
</gene>
<evidence type="ECO:0000256" key="3">
    <source>
        <dbReference type="PROSITE-ProRule" id="PRU00209"/>
    </source>
</evidence>
<dbReference type="PROSITE" id="PS50886">
    <property type="entry name" value="TRBD"/>
    <property type="match status" value="1"/>
</dbReference>
<evidence type="ECO:0000313" key="6">
    <source>
        <dbReference type="Proteomes" id="UP000315295"/>
    </source>
</evidence>
<dbReference type="AlphaFoldDB" id="A0A540KYK3"/>
<dbReference type="PANTHER" id="PTHR11586:SF33">
    <property type="entry name" value="AMINOACYL TRNA SYNTHASE COMPLEX-INTERACTING MULTIFUNCTIONAL PROTEIN 1"/>
    <property type="match status" value="1"/>
</dbReference>
<accession>A0A540KYK3</accession>
<evidence type="ECO:0000256" key="1">
    <source>
        <dbReference type="ARBA" id="ARBA00022555"/>
    </source>
</evidence>
<dbReference type="Gene3D" id="2.40.50.140">
    <property type="entry name" value="Nucleic acid-binding proteins"/>
    <property type="match status" value="1"/>
</dbReference>
<dbReference type="Proteomes" id="UP000315295">
    <property type="component" value="Unassembled WGS sequence"/>
</dbReference>
<dbReference type="Pfam" id="PF01588">
    <property type="entry name" value="tRNA_bind"/>
    <property type="match status" value="1"/>
</dbReference>
<feature type="domain" description="TRNA-binding" evidence="4">
    <location>
        <begin position="88"/>
        <end position="150"/>
    </location>
</feature>
<dbReference type="GO" id="GO:0000049">
    <property type="term" value="F:tRNA binding"/>
    <property type="evidence" value="ECO:0007669"/>
    <property type="project" value="UniProtKB-UniRule"/>
</dbReference>
<proteinExistence type="predicted"/>
<keyword evidence="2 3" id="KW-0694">RNA-binding</keyword>
<dbReference type="STRING" id="106549.A0A540KYK3"/>
<evidence type="ECO:0000313" key="5">
    <source>
        <dbReference type="EMBL" id="TQD79169.1"/>
    </source>
</evidence>
<reference evidence="5 6" key="1">
    <citation type="journal article" date="2019" name="G3 (Bethesda)">
        <title>Sequencing of a Wild Apple (Malus baccata) Genome Unravels the Differences Between Cultivated and Wild Apple Species Regarding Disease Resistance and Cold Tolerance.</title>
        <authorList>
            <person name="Chen X."/>
        </authorList>
    </citation>
    <scope>NUCLEOTIDE SEQUENCE [LARGE SCALE GENOMIC DNA]</scope>
    <source>
        <strain evidence="6">cv. Shandingzi</strain>
        <tissue evidence="5">Leaves</tissue>
    </source>
</reference>
<comment type="caution">
    <text evidence="5">The sequence shown here is derived from an EMBL/GenBank/DDBJ whole genome shotgun (WGS) entry which is preliminary data.</text>
</comment>
<name>A0A540KYK3_MALBA</name>
<dbReference type="InterPro" id="IPR002547">
    <property type="entry name" value="tRNA-bd_dom"/>
</dbReference>
<evidence type="ECO:0000259" key="4">
    <source>
        <dbReference type="PROSITE" id="PS50886"/>
    </source>
</evidence>
<keyword evidence="1 3" id="KW-0820">tRNA-binding</keyword>
<dbReference type="EMBL" id="VIEB01000869">
    <property type="protein sequence ID" value="TQD79169.1"/>
    <property type="molecule type" value="Genomic_DNA"/>
</dbReference>
<dbReference type="SUPFAM" id="SSF50249">
    <property type="entry name" value="Nucleic acid-binding proteins"/>
    <property type="match status" value="1"/>
</dbReference>